<sequence>MKKYLVFTTLLLSSFSNVFSCGYSPYGEDIRYSLFLPDYFKYTDFMAFNYNTQLFGFDYEYQNQYESNVEDWYNFTQKKVSIEDINECLNTLKLTDITSNSQNKFLQYLYKNKLNNVLQYLIIAKQCEDVNNFEYDDPWERGETKRVAITPFFNKLQQLIDKEKSNYLKRKYAFLTIRTAYYNGNRNLINTLFEKHFAQGKKDYLYYWALYFNAFQNENASVDIANIMAYSPEKKYAAYYYFHDQFNLENALAHAKSNQEIANIYAYASVQRIEPNLDYLKNIYQNSNQSRILDFLLLREINKIEDWIYTPYYTNYLPSIEFSNYWWNENQDIVYSTEKLRERSEKDRMYAKQVLDFVNSVDYSKIKDISLWKAAQIQLLFMTKDYQTCLNKIKAFEKQFSDEKVFAQIEKIKALCIISNQEVGKAIIKEEAKPIILKYLNDERFLFSLGRELEFRNNLPDAMALIAHGNQKVDNYYGDYYTNSVEWQGNRLKNSGNLKYFYEYFDYLDFVYSANEMQIVINKLNTKIDDDFSKTIYSQLLKDKNYLIDLLGTKYIRENRLVQAERTFKSLGNKYWNENYNSWERDNYDDYYTFDQNPFYDLKYTESFISNREKFVVNKLSVTQHLIKYLNIANNPKTKNRDYYYFLVANCYLSMTQYGNSWMMRRYNSTTDFNGGNNESYIDEIEYRNGNLAQKYYHLAFENAKTVKFKALCLRMEDYAKDNVMSDYPKLKSAYPDYFNDLSSCDNLEDYFKARR</sequence>
<evidence type="ECO:0000313" key="3">
    <source>
        <dbReference type="Proteomes" id="UP000295260"/>
    </source>
</evidence>
<name>A0A4R6Q7K1_9FLAO</name>
<evidence type="ECO:0008006" key="4">
    <source>
        <dbReference type="Google" id="ProtNLM"/>
    </source>
</evidence>
<organism evidence="2 3">
    <name type="scientific">Flavobacterium dankookense</name>
    <dbReference type="NCBI Taxonomy" id="706186"/>
    <lineage>
        <taxon>Bacteria</taxon>
        <taxon>Pseudomonadati</taxon>
        <taxon>Bacteroidota</taxon>
        <taxon>Flavobacteriia</taxon>
        <taxon>Flavobacteriales</taxon>
        <taxon>Flavobacteriaceae</taxon>
        <taxon>Flavobacterium</taxon>
    </lineage>
</organism>
<gene>
    <name evidence="2" type="ORF">BC748_2522</name>
</gene>
<evidence type="ECO:0000313" key="2">
    <source>
        <dbReference type="EMBL" id="TDP58007.1"/>
    </source>
</evidence>
<dbReference type="EMBL" id="SNXR01000016">
    <property type="protein sequence ID" value="TDP58007.1"/>
    <property type="molecule type" value="Genomic_DNA"/>
</dbReference>
<keyword evidence="3" id="KW-1185">Reference proteome</keyword>
<reference evidence="2 3" key="1">
    <citation type="submission" date="2019-03" db="EMBL/GenBank/DDBJ databases">
        <title>Genomic Encyclopedia of Archaeal and Bacterial Type Strains, Phase II (KMG-II): from individual species to whole genera.</title>
        <authorList>
            <person name="Goeker M."/>
        </authorList>
    </citation>
    <scope>NUCLEOTIDE SEQUENCE [LARGE SCALE GENOMIC DNA]</scope>
    <source>
        <strain evidence="2 3">DSM 25687</strain>
    </source>
</reference>
<comment type="caution">
    <text evidence="2">The sequence shown here is derived from an EMBL/GenBank/DDBJ whole genome shotgun (WGS) entry which is preliminary data.</text>
</comment>
<accession>A0A4R6Q7K1</accession>
<dbReference type="AlphaFoldDB" id="A0A4R6Q7K1"/>
<dbReference type="Proteomes" id="UP000295260">
    <property type="component" value="Unassembled WGS sequence"/>
</dbReference>
<dbReference type="OrthoDB" id="639967at2"/>
<feature type="signal peptide" evidence="1">
    <location>
        <begin position="1"/>
        <end position="20"/>
    </location>
</feature>
<evidence type="ECO:0000256" key="1">
    <source>
        <dbReference type="SAM" id="SignalP"/>
    </source>
</evidence>
<feature type="chain" id="PRO_5020619026" description="Tetratricopeptide repeat protein" evidence="1">
    <location>
        <begin position="21"/>
        <end position="756"/>
    </location>
</feature>
<keyword evidence="1" id="KW-0732">Signal</keyword>
<proteinExistence type="predicted"/>
<protein>
    <recommendedName>
        <fullName evidence="4">Tetratricopeptide repeat protein</fullName>
    </recommendedName>
</protein>
<dbReference type="RefSeq" id="WP_133533739.1">
    <property type="nucleotide sequence ID" value="NZ_SNXR01000016.1"/>
</dbReference>